<dbReference type="EMBL" id="FN653017">
    <property type="protein sequence ID" value="CBY21536.1"/>
    <property type="molecule type" value="Genomic_DNA"/>
</dbReference>
<dbReference type="Gene3D" id="2.20.100.10">
    <property type="entry name" value="Thrombospondin type-1 (TSP1) repeat"/>
    <property type="match status" value="5"/>
</dbReference>
<sequence length="1664" mass="183032">MRLIGLAAAVAQTAASSEFAAPASWGAWGNWSPCTDLCSDDGTRKRQRSCVNGVIGEGSCLELPESSSREEESCAGNCPSTSCARNAFNLRNKHVVTLPAEAAEVCFRYIFSGTATSGRIFAQDSITIDIDGDDFVINTNAKYKKEKENSICITYDGFFPKVFINGFGNYLQEKGSGGADITLGNSSGESLGIVYELSASSSTSEEVVSQAQAANYFCNSGDLELSFGGVDTGVLSGNNEWQAWASCSDNCGEGRSYRYRKALSFEEGEIVQVYRSCNTALCAPGWGDWSEWTQCDSSCGEGKSHRTRECSDKTENPNVCIGEKNESRDCSNVDCPVCAYSHWRFPEEQKISNYLVMTDILPDMQSTSICFAVNSGTENLIGTVFSYSKTYTPRGNELLFIGKDMNVDTIRLYRNDFSLEIDNGFLNPEGKTQFCVVLQAQPDQSTSISIYVDGFYRNGDIDSTWTGGRSVPGEGEMIIGQDQDCIFGCFNSTQAFVGSLYDFQIFDYAMSPDDVMNLHFAGNCGEKTPLTDITKSKVMVNGDVVHHGEWSDWGEFGECECDSGLRRRTRWCKGGKANDADCVGAHATSEACDFSACPETAEWSTCSVFCGAVGSRTRTVNGVVETEECGNHACREISDWSDWSQCSVSCGEGFEYRSRRCYNGPCADLDLQESRFCDNGGASGRCGNHWDLPWDCGTVHDSVRSKSGMRVVGGYQAQPKEIPWGCMLEARGEPSCGTSIVAPKWTICAAHCIQPYDKPEQFRIICGVTDRRDYGLYSQVQRVKSFYKHPKYDPLTVNFDLSLFLVENPWKFNDYVRPICLPGKHMFPQPGTVCKISGFGSTKDSVPGTFVFNIQMSDVMNVAVVPILEQSGCATRMATQISRNMFCAGYFEGGKDACQGDSGGPIACRVSNDDRWQLTGVVSWGIGCAQQDLPGVYTKLAMTIDWVYDHIGQNAGSDPACRAEPKRIEAVRGFVKSPLYDGSSPYGYNQHCHWIVSLTPRKGLMAVKFTEFELEYSKNCRSDSLTIFDGKDLDVNRGSWCGVSGPPQFIVDSPNPELKLVMKTNADNNGQNPTGFVMMYSKPKGKSAKVSKKGQCSYPMEDMVATGYVRSVQSIGWPLNPPRNVDPTCVYTIRFFKDKANKDMVMPAVWFEDPIDPWCRKGIKLYRQKISPKTEIRESKDILDGKPYISTKNLFIMVIDQKHGGDRCRFKMHYTGCSKKDKNGRECLKVFSERFVEAKRQTQKVETRTSGSARSCALRDYSANPNQLGLSVASDPVESYSSLVALDLVLPPTEKKPTRSRGRRSPKSKGKSKKPNPISKPGRKNKQTKPKKIVRNVCSGSMVSNNQCFVTSDACGKIVNRMALGRQTVTAARVAGISYQTSSCKMSPKMSNGASIAVCKIDSPVDSGAVVPCFSSEEPSPKELLVTSSQSNINTAKGKGESLFRTWLPANPSSRDSAFTTSGITFTAGFNGGKGIQLAEAGFPIYREIDDARELVGVQVSAGKNDHSVEFASVTRHADWIQSACDEFVDEAIAAEYDRLEFDDPCGEEMVIELDEMCTPVQISSPDYPNAHRNGLNCKWTIIAPENSRVVLELFDVDIEGSKHLKKCTNDVLAWNPTPERSPVHLCSSQPIKTLYTATGNRAELQFNTDQWLSGRGFNGQVTC</sequence>
<dbReference type="CDD" id="cd00190">
    <property type="entry name" value="Tryp_SPc"/>
    <property type="match status" value="1"/>
</dbReference>
<dbReference type="SMART" id="SM00159">
    <property type="entry name" value="PTX"/>
    <property type="match status" value="1"/>
</dbReference>
<dbReference type="FunFam" id="2.40.10.10:FF:000003">
    <property type="entry name" value="Transmembrane serine protease 3"/>
    <property type="match status" value="1"/>
</dbReference>
<organism evidence="10">
    <name type="scientific">Oikopleura dioica</name>
    <name type="common">Tunicate</name>
    <dbReference type="NCBI Taxonomy" id="34765"/>
    <lineage>
        <taxon>Eukaryota</taxon>
        <taxon>Metazoa</taxon>
        <taxon>Chordata</taxon>
        <taxon>Tunicata</taxon>
        <taxon>Appendicularia</taxon>
        <taxon>Copelata</taxon>
        <taxon>Oikopleuridae</taxon>
        <taxon>Oikopleura</taxon>
    </lineage>
</organism>
<feature type="domain" description="CUB" evidence="7">
    <location>
        <begin position="1546"/>
        <end position="1664"/>
    </location>
</feature>
<evidence type="ECO:0000259" key="7">
    <source>
        <dbReference type="PROSITE" id="PS01180"/>
    </source>
</evidence>
<dbReference type="SMART" id="SM00209">
    <property type="entry name" value="TSP1"/>
    <property type="match status" value="6"/>
</dbReference>
<keyword evidence="11" id="KW-1185">Reference proteome</keyword>
<dbReference type="PROSITE" id="PS50092">
    <property type="entry name" value="TSP1"/>
    <property type="match status" value="4"/>
</dbReference>
<dbReference type="Gene3D" id="2.60.120.200">
    <property type="match status" value="1"/>
</dbReference>
<reference evidence="10" key="1">
    <citation type="journal article" date="2010" name="Science">
        <title>Plasticity of animal genome architecture unmasked by rapid evolution of a pelagic tunicate.</title>
        <authorList>
            <person name="Denoeud F."/>
            <person name="Henriet S."/>
            <person name="Mungpakdee S."/>
            <person name="Aury J.M."/>
            <person name="Da Silva C."/>
            <person name="Brinkmann H."/>
            <person name="Mikhaleva J."/>
            <person name="Olsen L.C."/>
            <person name="Jubin C."/>
            <person name="Canestro C."/>
            <person name="Bouquet J.M."/>
            <person name="Danks G."/>
            <person name="Poulain J."/>
            <person name="Campsteijn C."/>
            <person name="Adamski M."/>
            <person name="Cross I."/>
            <person name="Yadetie F."/>
            <person name="Muffato M."/>
            <person name="Louis A."/>
            <person name="Butcher S."/>
            <person name="Tsagkogeorga G."/>
            <person name="Konrad A."/>
            <person name="Singh S."/>
            <person name="Jensen M.F."/>
            <person name="Cong E.H."/>
            <person name="Eikeseth-Otteraa H."/>
            <person name="Noel B."/>
            <person name="Anthouard V."/>
            <person name="Porcel B.M."/>
            <person name="Kachouri-Lafond R."/>
            <person name="Nishino A."/>
            <person name="Ugolini M."/>
            <person name="Chourrout P."/>
            <person name="Nishida H."/>
            <person name="Aasland R."/>
            <person name="Huzurbazar S."/>
            <person name="Westhof E."/>
            <person name="Delsuc F."/>
            <person name="Lehrach H."/>
            <person name="Reinhardt R."/>
            <person name="Weissenbach J."/>
            <person name="Roy S.W."/>
            <person name="Artiguenave F."/>
            <person name="Postlethwait J.H."/>
            <person name="Manak J.R."/>
            <person name="Thompson E.M."/>
            <person name="Jaillon O."/>
            <person name="Du Pasquier L."/>
            <person name="Boudinot P."/>
            <person name="Liberles D.A."/>
            <person name="Volff J.N."/>
            <person name="Philippe H."/>
            <person name="Lenhard B."/>
            <person name="Roest Crollius H."/>
            <person name="Wincker P."/>
            <person name="Chourrout D."/>
        </authorList>
    </citation>
    <scope>NUCLEOTIDE SEQUENCE [LARGE SCALE GENOMIC DNA]</scope>
</reference>
<evidence type="ECO:0000256" key="4">
    <source>
        <dbReference type="ARBA" id="ARBA00023157"/>
    </source>
</evidence>
<dbReference type="PRINTS" id="PR00895">
    <property type="entry name" value="PENTAXIN"/>
</dbReference>
<dbReference type="SUPFAM" id="SSF82895">
    <property type="entry name" value="TSP-1 type 1 repeat"/>
    <property type="match status" value="4"/>
</dbReference>
<dbReference type="InterPro" id="IPR000884">
    <property type="entry name" value="TSP1_rpt"/>
</dbReference>
<evidence type="ECO:0000256" key="5">
    <source>
        <dbReference type="PROSITE-ProRule" id="PRU00059"/>
    </source>
</evidence>
<feature type="domain" description="CUB" evidence="7">
    <location>
        <begin position="961"/>
        <end position="1083"/>
    </location>
</feature>
<feature type="domain" description="Peptidase S1" evidence="8">
    <location>
        <begin position="711"/>
        <end position="952"/>
    </location>
</feature>
<evidence type="ECO:0000313" key="11">
    <source>
        <dbReference type="Proteomes" id="UP000001307"/>
    </source>
</evidence>
<dbReference type="CDD" id="cd00041">
    <property type="entry name" value="CUB"/>
    <property type="match status" value="2"/>
</dbReference>
<evidence type="ECO:0000256" key="3">
    <source>
        <dbReference type="ARBA" id="ARBA00022825"/>
    </source>
</evidence>
<comment type="caution">
    <text evidence="5">Lacks conserved residue(s) required for the propagation of feature annotation.</text>
</comment>
<evidence type="ECO:0000313" key="10">
    <source>
        <dbReference type="EMBL" id="CBY21536.1"/>
    </source>
</evidence>
<evidence type="ECO:0000256" key="1">
    <source>
        <dbReference type="ARBA" id="ARBA00022670"/>
    </source>
</evidence>
<dbReference type="InterPro" id="IPR035914">
    <property type="entry name" value="Sperma_CUB_dom_sf"/>
</dbReference>
<dbReference type="PROSITE" id="PS50240">
    <property type="entry name" value="TRYPSIN_DOM"/>
    <property type="match status" value="1"/>
</dbReference>
<keyword evidence="3" id="KW-0720">Serine protease</keyword>
<dbReference type="InterPro" id="IPR009003">
    <property type="entry name" value="Peptidase_S1_PA"/>
</dbReference>
<dbReference type="Gene3D" id="2.40.10.10">
    <property type="entry name" value="Trypsin-like serine proteases"/>
    <property type="match status" value="1"/>
</dbReference>
<dbReference type="InterPro" id="IPR033116">
    <property type="entry name" value="TRYPSIN_SER"/>
</dbReference>
<dbReference type="InParanoid" id="E4WUK6"/>
<evidence type="ECO:0000259" key="9">
    <source>
        <dbReference type="PROSITE" id="PS51828"/>
    </source>
</evidence>
<dbReference type="SUPFAM" id="SSF49899">
    <property type="entry name" value="Concanavalin A-like lectins/glucanases"/>
    <property type="match status" value="1"/>
</dbReference>
<dbReference type="SUPFAM" id="SSF49854">
    <property type="entry name" value="Spermadhesin, CUB domain"/>
    <property type="match status" value="2"/>
</dbReference>
<dbReference type="PROSITE" id="PS51828">
    <property type="entry name" value="PTX_2"/>
    <property type="match status" value="1"/>
</dbReference>
<dbReference type="InterPro" id="IPR001254">
    <property type="entry name" value="Trypsin_dom"/>
</dbReference>
<feature type="domain" description="Pentraxin (PTX)" evidence="9">
    <location>
        <begin position="339"/>
        <end position="551"/>
    </location>
</feature>
<protein>
    <submittedName>
        <fullName evidence="10">Uncharacterized protein</fullName>
    </submittedName>
</protein>
<feature type="compositionally biased region" description="Basic residues" evidence="6">
    <location>
        <begin position="1298"/>
        <end position="1314"/>
    </location>
</feature>
<accession>E4WUK6</accession>
<dbReference type="PROSITE" id="PS00135">
    <property type="entry name" value="TRYPSIN_SER"/>
    <property type="match status" value="1"/>
</dbReference>
<dbReference type="PROSITE" id="PS01180">
    <property type="entry name" value="CUB"/>
    <property type="match status" value="2"/>
</dbReference>
<dbReference type="PANTHER" id="PTHR24252">
    <property type="entry name" value="ACROSIN-RELATED"/>
    <property type="match status" value="1"/>
</dbReference>
<dbReference type="Pfam" id="PF00089">
    <property type="entry name" value="Trypsin"/>
    <property type="match status" value="1"/>
</dbReference>
<dbReference type="Proteomes" id="UP000001307">
    <property type="component" value="Unassembled WGS sequence"/>
</dbReference>
<dbReference type="GO" id="GO:0004252">
    <property type="term" value="F:serine-type endopeptidase activity"/>
    <property type="evidence" value="ECO:0007669"/>
    <property type="project" value="InterPro"/>
</dbReference>
<proteinExistence type="predicted"/>
<feature type="region of interest" description="Disordered" evidence="6">
    <location>
        <begin position="1291"/>
        <end position="1332"/>
    </location>
</feature>
<dbReference type="InterPro" id="IPR043504">
    <property type="entry name" value="Peptidase_S1_PA_chymotrypsin"/>
</dbReference>
<dbReference type="InterPro" id="IPR013320">
    <property type="entry name" value="ConA-like_dom_sf"/>
</dbReference>
<dbReference type="Pfam" id="PF00354">
    <property type="entry name" value="Pentaxin"/>
    <property type="match status" value="1"/>
</dbReference>
<dbReference type="Gene3D" id="2.60.120.290">
    <property type="entry name" value="Spermadhesin, CUB domain"/>
    <property type="match status" value="2"/>
</dbReference>
<keyword evidence="2" id="KW-0378">Hydrolase</keyword>
<dbReference type="SMART" id="SM00042">
    <property type="entry name" value="CUB"/>
    <property type="match status" value="2"/>
</dbReference>
<dbReference type="InterPro" id="IPR000859">
    <property type="entry name" value="CUB_dom"/>
</dbReference>
<keyword evidence="4" id="KW-1015">Disulfide bond</keyword>
<feature type="compositionally biased region" description="Basic residues" evidence="6">
    <location>
        <begin position="1321"/>
        <end position="1332"/>
    </location>
</feature>
<dbReference type="InterPro" id="IPR036383">
    <property type="entry name" value="TSP1_rpt_sf"/>
</dbReference>
<gene>
    <name evidence="10" type="ORF">GSOID_T00009306001</name>
</gene>
<dbReference type="Pfam" id="PF00431">
    <property type="entry name" value="CUB"/>
    <property type="match status" value="2"/>
</dbReference>
<dbReference type="OrthoDB" id="6264546at2759"/>
<name>E4WUK6_OIKDI</name>
<dbReference type="Pfam" id="PF00090">
    <property type="entry name" value="TSP_1"/>
    <property type="match status" value="6"/>
</dbReference>
<dbReference type="GO" id="GO:0006508">
    <property type="term" value="P:proteolysis"/>
    <property type="evidence" value="ECO:0007669"/>
    <property type="project" value="UniProtKB-KW"/>
</dbReference>
<dbReference type="PANTHER" id="PTHR24252:SF7">
    <property type="entry name" value="HYALIN"/>
    <property type="match status" value="1"/>
</dbReference>
<dbReference type="InterPro" id="IPR001759">
    <property type="entry name" value="PTX_dom"/>
</dbReference>
<evidence type="ECO:0000256" key="6">
    <source>
        <dbReference type="SAM" id="MobiDB-lite"/>
    </source>
</evidence>
<evidence type="ECO:0000259" key="8">
    <source>
        <dbReference type="PROSITE" id="PS50240"/>
    </source>
</evidence>
<dbReference type="SUPFAM" id="SSF50494">
    <property type="entry name" value="Trypsin-like serine proteases"/>
    <property type="match status" value="2"/>
</dbReference>
<dbReference type="SMART" id="SM00020">
    <property type="entry name" value="Tryp_SPc"/>
    <property type="match status" value="1"/>
</dbReference>
<evidence type="ECO:0000256" key="2">
    <source>
        <dbReference type="ARBA" id="ARBA00022801"/>
    </source>
</evidence>
<keyword evidence="1" id="KW-0645">Protease</keyword>